<name>A0ABR3NL72_9TELE</name>
<organism evidence="1 2">
    <name type="scientific">Cirrhinus molitorella</name>
    <name type="common">mud carp</name>
    <dbReference type="NCBI Taxonomy" id="172907"/>
    <lineage>
        <taxon>Eukaryota</taxon>
        <taxon>Metazoa</taxon>
        <taxon>Chordata</taxon>
        <taxon>Craniata</taxon>
        <taxon>Vertebrata</taxon>
        <taxon>Euteleostomi</taxon>
        <taxon>Actinopterygii</taxon>
        <taxon>Neopterygii</taxon>
        <taxon>Teleostei</taxon>
        <taxon>Ostariophysi</taxon>
        <taxon>Cypriniformes</taxon>
        <taxon>Cyprinidae</taxon>
        <taxon>Labeoninae</taxon>
        <taxon>Labeonini</taxon>
        <taxon>Cirrhinus</taxon>
    </lineage>
</organism>
<sequence>MEKKFALRRQNIVSGSPSVNEFLNLWPALHITSELFAEYQRITNENLPHKFYAELDHHLPRLMTILRQKASKTGKAADTLANLLKVHDEQELHDVSSRQTTVIRGLPVLLRDKDLGFF</sequence>
<comment type="caution">
    <text evidence="1">The sequence shown here is derived from an EMBL/GenBank/DDBJ whole genome shotgun (WGS) entry which is preliminary data.</text>
</comment>
<dbReference type="EMBL" id="JAYMGO010000003">
    <property type="protein sequence ID" value="KAL1277639.1"/>
    <property type="molecule type" value="Genomic_DNA"/>
</dbReference>
<dbReference type="PANTHER" id="PTHR31025:SF19">
    <property type="entry name" value="SI:CH73-42K18.1-RELATED"/>
    <property type="match status" value="1"/>
</dbReference>
<dbReference type="PANTHER" id="PTHR31025">
    <property type="entry name" value="SI:CH211-196P9.1-RELATED"/>
    <property type="match status" value="1"/>
</dbReference>
<keyword evidence="2" id="KW-1185">Reference proteome</keyword>
<reference evidence="1 2" key="1">
    <citation type="submission" date="2023-09" db="EMBL/GenBank/DDBJ databases">
        <authorList>
            <person name="Wang M."/>
        </authorList>
    </citation>
    <scope>NUCLEOTIDE SEQUENCE [LARGE SCALE GENOMIC DNA]</scope>
    <source>
        <strain evidence="1">GT-2023</strain>
        <tissue evidence="1">Liver</tissue>
    </source>
</reference>
<proteinExistence type="predicted"/>
<evidence type="ECO:0000313" key="1">
    <source>
        <dbReference type="EMBL" id="KAL1277639.1"/>
    </source>
</evidence>
<accession>A0ABR3NL72</accession>
<evidence type="ECO:0000313" key="2">
    <source>
        <dbReference type="Proteomes" id="UP001558613"/>
    </source>
</evidence>
<gene>
    <name evidence="1" type="ORF">QQF64_024312</name>
</gene>
<protein>
    <submittedName>
        <fullName evidence="1">Uncharacterized protein</fullName>
    </submittedName>
</protein>
<dbReference type="Proteomes" id="UP001558613">
    <property type="component" value="Unassembled WGS sequence"/>
</dbReference>